<comment type="caution">
    <text evidence="1">The sequence shown here is derived from an EMBL/GenBank/DDBJ whole genome shotgun (WGS) entry which is preliminary data.</text>
</comment>
<evidence type="ECO:0000313" key="1">
    <source>
        <dbReference type="EMBL" id="MPN11809.1"/>
    </source>
</evidence>
<gene>
    <name evidence="1" type="ORF">SDC9_159117</name>
</gene>
<accession>A0A645FEN8</accession>
<organism evidence="1">
    <name type="scientific">bioreactor metagenome</name>
    <dbReference type="NCBI Taxonomy" id="1076179"/>
    <lineage>
        <taxon>unclassified sequences</taxon>
        <taxon>metagenomes</taxon>
        <taxon>ecological metagenomes</taxon>
    </lineage>
</organism>
<dbReference type="AlphaFoldDB" id="A0A645FEN8"/>
<protein>
    <submittedName>
        <fullName evidence="1">Uncharacterized protein</fullName>
    </submittedName>
</protein>
<proteinExistence type="predicted"/>
<sequence>MSDLITNIIHDQLNRFTEQQMSIWGCPPQGIKTYWTFDGNSNSWVQVTRPCWLNNGKEILLVPKWVVRRRFLFKANQYLNRIIIERMRNDRDWHDMRKVDVFRNLPHDGEHWEYDTVISYTRDHPDALSEYHDRLPSYYRRAIGSMDDDDLDIAVYGCDFTQDIA</sequence>
<name>A0A645FEN8_9ZZZZ</name>
<reference evidence="1" key="1">
    <citation type="submission" date="2019-08" db="EMBL/GenBank/DDBJ databases">
        <authorList>
            <person name="Kucharzyk K."/>
            <person name="Murdoch R.W."/>
            <person name="Higgins S."/>
            <person name="Loffler F."/>
        </authorList>
    </citation>
    <scope>NUCLEOTIDE SEQUENCE</scope>
</reference>
<dbReference type="EMBL" id="VSSQ01058073">
    <property type="protein sequence ID" value="MPN11809.1"/>
    <property type="molecule type" value="Genomic_DNA"/>
</dbReference>